<accession>A0A0L6CP74</accession>
<gene>
    <name evidence="1" type="ORF">VV01_09250</name>
</gene>
<dbReference type="AlphaFoldDB" id="A0A0L6CP74"/>
<reference evidence="2" key="1">
    <citation type="submission" date="2015-03" db="EMBL/GenBank/DDBJ databases">
        <title>Luteipulveratus halotolerans sp. nov., a novel actinobacterium (Dermacoccaceae) from Sarawak, Malaysia.</title>
        <authorList>
            <person name="Juboi H."/>
            <person name="Basik A."/>
            <person name="Shamsul S.S."/>
            <person name="Arnold P."/>
            <person name="Schmitt E.K."/>
            <person name="Sanglier J.-J."/>
            <person name="Yeo T."/>
        </authorList>
    </citation>
    <scope>NUCLEOTIDE SEQUENCE [LARGE SCALE GENOMIC DNA]</scope>
    <source>
        <strain evidence="2">C296001</strain>
    </source>
</reference>
<sequence>MNHARPSDADRVVGAARAVSGDGPVVIAVDGRAGAGKSSLAQLVAARLDDVASVHLDDLFPGWDGLAAAPALLTAQVLVPLARDEPATFRRYDWVEGAYAEAVSVPRRRFVVVEGCGCSVGIARPYADVRVWVDAAPATRMRRGLTRDGDEFGPNWQRWAEQEDALFAADRTAEHAHVVVRTDEEVA</sequence>
<evidence type="ECO:0008006" key="3">
    <source>
        <dbReference type="Google" id="ProtNLM"/>
    </source>
</evidence>
<dbReference type="EMBL" id="LAIR01000002">
    <property type="protein sequence ID" value="KNX39338.1"/>
    <property type="molecule type" value="Genomic_DNA"/>
</dbReference>
<comment type="caution">
    <text evidence="1">The sequence shown here is derived from an EMBL/GenBank/DDBJ whole genome shotgun (WGS) entry which is preliminary data.</text>
</comment>
<dbReference type="InterPro" id="IPR027417">
    <property type="entry name" value="P-loop_NTPase"/>
</dbReference>
<evidence type="ECO:0000313" key="1">
    <source>
        <dbReference type="EMBL" id="KNX39338.1"/>
    </source>
</evidence>
<name>A0A0L6CP74_9MICO</name>
<dbReference type="Gene3D" id="3.40.50.300">
    <property type="entry name" value="P-loop containing nucleotide triphosphate hydrolases"/>
    <property type="match status" value="1"/>
</dbReference>
<protein>
    <recommendedName>
        <fullName evidence="3">Uridine kinase</fullName>
    </recommendedName>
</protein>
<dbReference type="SUPFAM" id="SSF52540">
    <property type="entry name" value="P-loop containing nucleoside triphosphate hydrolases"/>
    <property type="match status" value="1"/>
</dbReference>
<dbReference type="STRING" id="1631356.VV01_09250"/>
<keyword evidence="2" id="KW-1185">Reference proteome</keyword>
<evidence type="ECO:0000313" key="2">
    <source>
        <dbReference type="Proteomes" id="UP000037397"/>
    </source>
</evidence>
<dbReference type="OrthoDB" id="3237545at2"/>
<dbReference type="Proteomes" id="UP000037397">
    <property type="component" value="Unassembled WGS sequence"/>
</dbReference>
<proteinExistence type="predicted"/>
<organism evidence="1 2">
    <name type="scientific">Luteipulveratus halotolerans</name>
    <dbReference type="NCBI Taxonomy" id="1631356"/>
    <lineage>
        <taxon>Bacteria</taxon>
        <taxon>Bacillati</taxon>
        <taxon>Actinomycetota</taxon>
        <taxon>Actinomycetes</taxon>
        <taxon>Micrococcales</taxon>
        <taxon>Dermacoccaceae</taxon>
        <taxon>Luteipulveratus</taxon>
    </lineage>
</organism>